<name>V4P9K2_EUTSA</name>
<dbReference type="AlphaFoldDB" id="V4P9K2"/>
<organism evidence="2 3">
    <name type="scientific">Eutrema salsugineum</name>
    <name type="common">Saltwater cress</name>
    <name type="synonym">Sisymbrium salsugineum</name>
    <dbReference type="NCBI Taxonomy" id="72664"/>
    <lineage>
        <taxon>Eukaryota</taxon>
        <taxon>Viridiplantae</taxon>
        <taxon>Streptophyta</taxon>
        <taxon>Embryophyta</taxon>
        <taxon>Tracheophyta</taxon>
        <taxon>Spermatophyta</taxon>
        <taxon>Magnoliopsida</taxon>
        <taxon>eudicotyledons</taxon>
        <taxon>Gunneridae</taxon>
        <taxon>Pentapetalae</taxon>
        <taxon>rosids</taxon>
        <taxon>malvids</taxon>
        <taxon>Brassicales</taxon>
        <taxon>Brassicaceae</taxon>
        <taxon>Eutremeae</taxon>
        <taxon>Eutrema</taxon>
    </lineage>
</organism>
<evidence type="ECO:0000313" key="3">
    <source>
        <dbReference type="Proteomes" id="UP000030689"/>
    </source>
</evidence>
<accession>V4P9K2</accession>
<feature type="compositionally biased region" description="Polar residues" evidence="1">
    <location>
        <begin position="100"/>
        <end position="117"/>
    </location>
</feature>
<gene>
    <name evidence="2" type="ORF">EUTSA_v10027380mg</name>
</gene>
<evidence type="ECO:0000313" key="2">
    <source>
        <dbReference type="EMBL" id="ESQ56356.1"/>
    </source>
</evidence>
<dbReference type="eggNOG" id="KOG1126">
    <property type="taxonomic scope" value="Eukaryota"/>
</dbReference>
<dbReference type="EMBL" id="KI517384">
    <property type="protein sequence ID" value="ESQ56356.1"/>
    <property type="molecule type" value="Genomic_DNA"/>
</dbReference>
<evidence type="ECO:0000256" key="1">
    <source>
        <dbReference type="SAM" id="MobiDB-lite"/>
    </source>
</evidence>
<reference evidence="2 3" key="1">
    <citation type="journal article" date="2013" name="Front. Plant Sci.">
        <title>The Reference Genome of the Halophytic Plant Eutrema salsugineum.</title>
        <authorList>
            <person name="Yang R."/>
            <person name="Jarvis D.E."/>
            <person name="Chen H."/>
            <person name="Beilstein M.A."/>
            <person name="Grimwood J."/>
            <person name="Jenkins J."/>
            <person name="Shu S."/>
            <person name="Prochnik S."/>
            <person name="Xin M."/>
            <person name="Ma C."/>
            <person name="Schmutz J."/>
            <person name="Wing R.A."/>
            <person name="Mitchell-Olds T."/>
            <person name="Schumaker K.S."/>
            <person name="Wang X."/>
        </authorList>
    </citation>
    <scope>NUCLEOTIDE SEQUENCE [LARGE SCALE GENOMIC DNA]</scope>
</reference>
<proteinExistence type="predicted"/>
<keyword evidence="3" id="KW-1185">Reference proteome</keyword>
<protein>
    <submittedName>
        <fullName evidence="2">Uncharacterized protein</fullName>
    </submittedName>
</protein>
<feature type="region of interest" description="Disordered" evidence="1">
    <location>
        <begin position="87"/>
        <end position="120"/>
    </location>
</feature>
<dbReference type="Proteomes" id="UP000030689">
    <property type="component" value="Unassembled WGS sequence"/>
</dbReference>
<dbReference type="STRING" id="72664.V4P9K2"/>
<dbReference type="KEGG" id="eus:EUTSA_v10027380mg"/>
<sequence length="147" mass="15786">YPVLFRNFQRAVPNQNSLITDNSPKSTVNSTIQAPRRKFVDQGKLRANTNASVATVSGNGNSAVGSKLSSLALRSVTLRKGHSWENENIDEGVRGEPFNDSRTNTASMTGSMASSDAKSCDQEDETMSIGGTTLSAQKNPSLCFRIS</sequence>
<feature type="non-terminal residue" evidence="2">
    <location>
        <position position="1"/>
    </location>
</feature>
<dbReference type="Gramene" id="ESQ56356">
    <property type="protein sequence ID" value="ESQ56356"/>
    <property type="gene ID" value="EUTSA_v10027380mg"/>
</dbReference>